<keyword evidence="3" id="KW-1185">Reference proteome</keyword>
<dbReference type="InterPro" id="IPR005149">
    <property type="entry name" value="Tscrpt_reg_PadR_N"/>
</dbReference>
<dbReference type="PANTHER" id="PTHR43252">
    <property type="entry name" value="TRANSCRIPTIONAL REGULATOR YQJI"/>
    <property type="match status" value="1"/>
</dbReference>
<dbReference type="SUPFAM" id="SSF46785">
    <property type="entry name" value="Winged helix' DNA-binding domain"/>
    <property type="match status" value="1"/>
</dbReference>
<evidence type="ECO:0000259" key="1">
    <source>
        <dbReference type="Pfam" id="PF03551"/>
    </source>
</evidence>
<dbReference type="InterPro" id="IPR036388">
    <property type="entry name" value="WH-like_DNA-bd_sf"/>
</dbReference>
<proteinExistence type="predicted"/>
<dbReference type="Pfam" id="PF03551">
    <property type="entry name" value="PadR"/>
    <property type="match status" value="1"/>
</dbReference>
<dbReference type="OrthoDB" id="56053at2157"/>
<name>A0A830GWP8_9CREN</name>
<dbReference type="Gene3D" id="1.10.10.10">
    <property type="entry name" value="Winged helix-like DNA-binding domain superfamily/Winged helix DNA-binding domain"/>
    <property type="match status" value="1"/>
</dbReference>
<accession>A0A830GWP8</accession>
<dbReference type="InterPro" id="IPR036390">
    <property type="entry name" value="WH_DNA-bd_sf"/>
</dbReference>
<sequence>MFPTIFRGSIRKRGGLRILVLQMLQGSPKNGAEIMDEIERMTWGWWRPSPGSIYPLLSTLVEEGLAVKLNDGRYQLTEKGRSEAAEYSELFAWPIKPRTMDDILNEMESYISYMEDMGKDKIIQYKDRIESIRSRLERLIQ</sequence>
<dbReference type="AlphaFoldDB" id="A0A830GWP8"/>
<gene>
    <name evidence="2" type="ORF">GCM10007981_15840</name>
</gene>
<dbReference type="EMBL" id="BMNL01000003">
    <property type="protein sequence ID" value="GGP21950.1"/>
    <property type="molecule type" value="Genomic_DNA"/>
</dbReference>
<reference evidence="2" key="2">
    <citation type="submission" date="2020-09" db="EMBL/GenBank/DDBJ databases">
        <authorList>
            <person name="Sun Q."/>
            <person name="Ohkuma M."/>
        </authorList>
    </citation>
    <scope>NUCLEOTIDE SEQUENCE</scope>
    <source>
        <strain evidence="2">JCM 10088</strain>
    </source>
</reference>
<dbReference type="RefSeq" id="WP_188596844.1">
    <property type="nucleotide sequence ID" value="NZ_BMNL01000003.1"/>
</dbReference>
<dbReference type="PANTHER" id="PTHR43252:SF5">
    <property type="entry name" value="TRANSCRIPTIONAL REGULATOR, PADR-LIKE FAMILY"/>
    <property type="match status" value="1"/>
</dbReference>
<protein>
    <submittedName>
        <fullName evidence="2">PadR family transcriptional regulator</fullName>
    </submittedName>
</protein>
<evidence type="ECO:0000313" key="2">
    <source>
        <dbReference type="EMBL" id="GGP21950.1"/>
    </source>
</evidence>
<comment type="caution">
    <text evidence="2">The sequence shown here is derived from an EMBL/GenBank/DDBJ whole genome shotgun (WGS) entry which is preliminary data.</text>
</comment>
<dbReference type="Proteomes" id="UP000610960">
    <property type="component" value="Unassembled WGS sequence"/>
</dbReference>
<feature type="domain" description="Transcription regulator PadR N-terminal" evidence="1">
    <location>
        <begin position="20"/>
        <end position="85"/>
    </location>
</feature>
<evidence type="ECO:0000313" key="3">
    <source>
        <dbReference type="Proteomes" id="UP000610960"/>
    </source>
</evidence>
<organism evidence="2 3">
    <name type="scientific">Thermocladium modestius</name>
    <dbReference type="NCBI Taxonomy" id="62609"/>
    <lineage>
        <taxon>Archaea</taxon>
        <taxon>Thermoproteota</taxon>
        <taxon>Thermoprotei</taxon>
        <taxon>Thermoproteales</taxon>
        <taxon>Thermoproteaceae</taxon>
        <taxon>Thermocladium</taxon>
    </lineage>
</organism>
<reference evidence="2" key="1">
    <citation type="journal article" date="2014" name="Int. J. Syst. Evol. Microbiol.">
        <title>Complete genome sequence of Corynebacterium casei LMG S-19264T (=DSM 44701T), isolated from a smear-ripened cheese.</title>
        <authorList>
            <consortium name="US DOE Joint Genome Institute (JGI-PGF)"/>
            <person name="Walter F."/>
            <person name="Albersmeier A."/>
            <person name="Kalinowski J."/>
            <person name="Ruckert C."/>
        </authorList>
    </citation>
    <scope>NUCLEOTIDE SEQUENCE</scope>
    <source>
        <strain evidence="2">JCM 10088</strain>
    </source>
</reference>